<feature type="transmembrane region" description="Helical" evidence="1">
    <location>
        <begin position="28"/>
        <end position="48"/>
    </location>
</feature>
<dbReference type="Proteomes" id="UP001458880">
    <property type="component" value="Unassembled WGS sequence"/>
</dbReference>
<comment type="caution">
    <text evidence="2">The sequence shown here is derived from an EMBL/GenBank/DDBJ whole genome shotgun (WGS) entry which is preliminary data.</text>
</comment>
<keyword evidence="1" id="KW-0472">Membrane</keyword>
<evidence type="ECO:0000256" key="1">
    <source>
        <dbReference type="SAM" id="Phobius"/>
    </source>
</evidence>
<sequence>MIVSVLVDFQVECIGSYKTSVVNFTKGFLLFLQVIHSFVNFTTAFFIFGCRRADSLGAELCVSLLSLTVDSCCSCKLFIKNMDEQRKEDKSPLTQAELEQIAENLFLDSDNDSTMNIEAKFANHVLKIMYES</sequence>
<evidence type="ECO:0000313" key="2">
    <source>
        <dbReference type="EMBL" id="KAK9711243.1"/>
    </source>
</evidence>
<gene>
    <name evidence="2" type="ORF">QE152_g25572</name>
</gene>
<accession>A0AAW1K192</accession>
<organism evidence="2 3">
    <name type="scientific">Popillia japonica</name>
    <name type="common">Japanese beetle</name>
    <dbReference type="NCBI Taxonomy" id="7064"/>
    <lineage>
        <taxon>Eukaryota</taxon>
        <taxon>Metazoa</taxon>
        <taxon>Ecdysozoa</taxon>
        <taxon>Arthropoda</taxon>
        <taxon>Hexapoda</taxon>
        <taxon>Insecta</taxon>
        <taxon>Pterygota</taxon>
        <taxon>Neoptera</taxon>
        <taxon>Endopterygota</taxon>
        <taxon>Coleoptera</taxon>
        <taxon>Polyphaga</taxon>
        <taxon>Scarabaeiformia</taxon>
        <taxon>Scarabaeidae</taxon>
        <taxon>Rutelinae</taxon>
        <taxon>Popillia</taxon>
    </lineage>
</organism>
<protein>
    <submittedName>
        <fullName evidence="2">Uncharacterized protein</fullName>
    </submittedName>
</protein>
<dbReference type="AlphaFoldDB" id="A0AAW1K192"/>
<dbReference type="EMBL" id="JASPKY010000283">
    <property type="protein sequence ID" value="KAK9711243.1"/>
    <property type="molecule type" value="Genomic_DNA"/>
</dbReference>
<proteinExistence type="predicted"/>
<keyword evidence="3" id="KW-1185">Reference proteome</keyword>
<keyword evidence="1" id="KW-1133">Transmembrane helix</keyword>
<evidence type="ECO:0000313" key="3">
    <source>
        <dbReference type="Proteomes" id="UP001458880"/>
    </source>
</evidence>
<name>A0AAW1K192_POPJA</name>
<reference evidence="2 3" key="1">
    <citation type="journal article" date="2024" name="BMC Genomics">
        <title>De novo assembly and annotation of Popillia japonica's genome with initial clues to its potential as an invasive pest.</title>
        <authorList>
            <person name="Cucini C."/>
            <person name="Boschi S."/>
            <person name="Funari R."/>
            <person name="Cardaioli E."/>
            <person name="Iannotti N."/>
            <person name="Marturano G."/>
            <person name="Paoli F."/>
            <person name="Bruttini M."/>
            <person name="Carapelli A."/>
            <person name="Frati F."/>
            <person name="Nardi F."/>
        </authorList>
    </citation>
    <scope>NUCLEOTIDE SEQUENCE [LARGE SCALE GENOMIC DNA]</scope>
    <source>
        <strain evidence="2">DMR45628</strain>
    </source>
</reference>
<keyword evidence="1" id="KW-0812">Transmembrane</keyword>